<dbReference type="InterPro" id="IPR017441">
    <property type="entry name" value="Protein_kinase_ATP_BS"/>
</dbReference>
<feature type="compositionally biased region" description="Pro residues" evidence="18">
    <location>
        <begin position="605"/>
        <end position="627"/>
    </location>
</feature>
<feature type="region of interest" description="Disordered" evidence="18">
    <location>
        <begin position="468"/>
        <end position="492"/>
    </location>
</feature>
<dbReference type="InterPro" id="IPR000719">
    <property type="entry name" value="Prot_kinase_dom"/>
</dbReference>
<feature type="region of interest" description="Disordered" evidence="18">
    <location>
        <begin position="650"/>
        <end position="669"/>
    </location>
</feature>
<dbReference type="Gene3D" id="4.10.680.10">
    <property type="entry name" value="Cdc42-like binding domain"/>
    <property type="match status" value="1"/>
</dbReference>
<evidence type="ECO:0000256" key="4">
    <source>
        <dbReference type="ARBA" id="ARBA00022490"/>
    </source>
</evidence>
<evidence type="ECO:0000256" key="2">
    <source>
        <dbReference type="ARBA" id="ARBA00004132"/>
    </source>
</evidence>
<gene>
    <name evidence="20" type="primary">Tnk2</name>
    <name evidence="20" type="ORF">N1851_025319</name>
</gene>
<dbReference type="CDD" id="cd09539">
    <property type="entry name" value="SAM_TNK-like"/>
    <property type="match status" value="1"/>
</dbReference>
<feature type="compositionally biased region" description="Basic and acidic residues" evidence="18">
    <location>
        <begin position="658"/>
        <end position="669"/>
    </location>
</feature>
<dbReference type="PANTHER" id="PTHR24418">
    <property type="entry name" value="TYROSINE-PROTEIN KINASE"/>
    <property type="match status" value="1"/>
</dbReference>
<evidence type="ECO:0000256" key="16">
    <source>
        <dbReference type="ARBA" id="ARBA00060742"/>
    </source>
</evidence>
<dbReference type="GO" id="GO:0005524">
    <property type="term" value="F:ATP binding"/>
    <property type="evidence" value="ECO:0007669"/>
    <property type="project" value="UniProtKB-UniRule"/>
</dbReference>
<evidence type="ECO:0000256" key="10">
    <source>
        <dbReference type="ARBA" id="ARBA00022777"/>
    </source>
</evidence>
<evidence type="ECO:0000256" key="3">
    <source>
        <dbReference type="ARBA" id="ARBA00022443"/>
    </source>
</evidence>
<dbReference type="InterPro" id="IPR011009">
    <property type="entry name" value="Kinase-like_dom_sf"/>
</dbReference>
<dbReference type="GO" id="GO:0030136">
    <property type="term" value="C:clathrin-coated vesicle"/>
    <property type="evidence" value="ECO:0007669"/>
    <property type="project" value="UniProtKB-SubCell"/>
</dbReference>
<dbReference type="FunFam" id="3.30.200.20:FF:000107">
    <property type="entry name" value="Putative activated CDC42 kinase 1"/>
    <property type="match status" value="1"/>
</dbReference>
<comment type="subcellular location">
    <subcellularLocation>
        <location evidence="2">Cytoplasmic vesicle</location>
        <location evidence="2">Clathrin-coated vesicle</location>
    </subcellularLocation>
</comment>
<dbReference type="Pfam" id="PF09027">
    <property type="entry name" value="GTPase_binding"/>
    <property type="match status" value="1"/>
</dbReference>
<keyword evidence="11 17" id="KW-0067">ATP-binding</keyword>
<dbReference type="GO" id="GO:0004674">
    <property type="term" value="F:protein serine/threonine kinase activity"/>
    <property type="evidence" value="ECO:0007669"/>
    <property type="project" value="UniProtKB-KW"/>
</dbReference>
<dbReference type="PROSITE" id="PS00109">
    <property type="entry name" value="PROTEIN_KINASE_TYR"/>
    <property type="match status" value="1"/>
</dbReference>
<evidence type="ECO:0000256" key="13">
    <source>
        <dbReference type="ARBA" id="ARBA00023137"/>
    </source>
</evidence>
<evidence type="ECO:0000256" key="15">
    <source>
        <dbReference type="ARBA" id="ARBA00047899"/>
    </source>
</evidence>
<evidence type="ECO:0000256" key="5">
    <source>
        <dbReference type="ARBA" id="ARBA00022527"/>
    </source>
</evidence>
<dbReference type="InterPro" id="IPR001245">
    <property type="entry name" value="Ser-Thr/Tyr_kinase_cat_dom"/>
</dbReference>
<dbReference type="CDD" id="cd05040">
    <property type="entry name" value="PTKc_Ack_like"/>
    <property type="match status" value="1"/>
</dbReference>
<evidence type="ECO:0000256" key="9">
    <source>
        <dbReference type="ARBA" id="ARBA00022741"/>
    </source>
</evidence>
<dbReference type="SUPFAM" id="SSF56112">
    <property type="entry name" value="Protein kinase-like (PK-like)"/>
    <property type="match status" value="1"/>
</dbReference>
<keyword evidence="13" id="KW-0829">Tyrosine-protein kinase</keyword>
<evidence type="ECO:0000313" key="21">
    <source>
        <dbReference type="Proteomes" id="UP001174136"/>
    </source>
</evidence>
<feature type="domain" description="Protein kinase" evidence="19">
    <location>
        <begin position="111"/>
        <end position="377"/>
    </location>
</feature>
<dbReference type="FunFam" id="1.10.510.10:FF:000080">
    <property type="entry name" value="Putative activated CDC42 kinase 1"/>
    <property type="match status" value="1"/>
</dbReference>
<dbReference type="InterPro" id="IPR008266">
    <property type="entry name" value="Tyr_kinase_AS"/>
</dbReference>
<accession>A0AA47NVB3</accession>
<proteinExistence type="inferred from homology"/>
<dbReference type="InterPro" id="IPR049587">
    <property type="entry name" value="TNK-like_SAM"/>
</dbReference>
<name>A0AA47NVB3_MERPO</name>
<dbReference type="AlphaFoldDB" id="A0AA47NVB3"/>
<dbReference type="PROSITE" id="PS50011">
    <property type="entry name" value="PROTEIN_KINASE_DOM"/>
    <property type="match status" value="1"/>
</dbReference>
<feature type="compositionally biased region" description="Basic and acidic residues" evidence="18">
    <location>
        <begin position="473"/>
        <end position="492"/>
    </location>
</feature>
<feature type="region of interest" description="Disordered" evidence="18">
    <location>
        <begin position="520"/>
        <end position="548"/>
    </location>
</feature>
<dbReference type="Pfam" id="PF22931">
    <property type="entry name" value="SAM_TNK"/>
    <property type="match status" value="1"/>
</dbReference>
<comment type="similarity">
    <text evidence="16">Belongs to the protein kinase superfamily. Tyr protein kinase family.</text>
</comment>
<evidence type="ECO:0000259" key="19">
    <source>
        <dbReference type="PROSITE" id="PS50011"/>
    </source>
</evidence>
<evidence type="ECO:0000256" key="14">
    <source>
        <dbReference type="ARBA" id="ARBA00023329"/>
    </source>
</evidence>
<evidence type="ECO:0000313" key="20">
    <source>
        <dbReference type="EMBL" id="KAK0138363.1"/>
    </source>
</evidence>
<evidence type="ECO:0000256" key="8">
    <source>
        <dbReference type="ARBA" id="ARBA00022723"/>
    </source>
</evidence>
<dbReference type="Proteomes" id="UP001174136">
    <property type="component" value="Unassembled WGS sequence"/>
</dbReference>
<comment type="catalytic activity">
    <reaction evidence="15">
        <text>L-threonyl-[protein] + ATP = O-phospho-L-threonyl-[protein] + ADP + H(+)</text>
        <dbReference type="Rhea" id="RHEA:46608"/>
        <dbReference type="Rhea" id="RHEA-COMP:11060"/>
        <dbReference type="Rhea" id="RHEA-COMP:11605"/>
        <dbReference type="ChEBI" id="CHEBI:15378"/>
        <dbReference type="ChEBI" id="CHEBI:30013"/>
        <dbReference type="ChEBI" id="CHEBI:30616"/>
        <dbReference type="ChEBI" id="CHEBI:61977"/>
        <dbReference type="ChEBI" id="CHEBI:456216"/>
        <dbReference type="EC" id="2.7.11.1"/>
    </reaction>
</comment>
<keyword evidence="7" id="KW-0519">Myristate</keyword>
<reference evidence="20" key="1">
    <citation type="journal article" date="2023" name="Front. Mar. Sci.">
        <title>A new Merluccius polli reference genome to investigate the effects of global change in West African waters.</title>
        <authorList>
            <person name="Mateo J.L."/>
            <person name="Blanco-Fernandez C."/>
            <person name="Garcia-Vazquez E."/>
            <person name="Machado-Schiaffino G."/>
        </authorList>
    </citation>
    <scope>NUCLEOTIDE SEQUENCE</scope>
    <source>
        <strain evidence="20">C29</strain>
        <tissue evidence="20">Fin</tissue>
    </source>
</reference>
<evidence type="ECO:0000256" key="1">
    <source>
        <dbReference type="ARBA" id="ARBA00001946"/>
    </source>
</evidence>
<dbReference type="InterPro" id="IPR055175">
    <property type="entry name" value="ACK/TNK-like_SAM"/>
</dbReference>
<feature type="compositionally biased region" description="Pro residues" evidence="18">
    <location>
        <begin position="574"/>
        <end position="584"/>
    </location>
</feature>
<comment type="cofactor">
    <cofactor evidence="1">
        <name>Mg(2+)</name>
        <dbReference type="ChEBI" id="CHEBI:18420"/>
    </cofactor>
</comment>
<keyword evidence="10 20" id="KW-0418">Kinase</keyword>
<evidence type="ECO:0000256" key="12">
    <source>
        <dbReference type="ARBA" id="ARBA00022842"/>
    </source>
</evidence>
<sequence length="776" mass="86434">MDEDTQWLYQLLAEVQLEKFYLRVRDGLNITRIEHFAYVKETDLEQVGISKPAQRRLWDVLKRYKTTMRPRSWMAKVFTGRAPDGTDQLSSHGPTDTGGRALPSLIQDSELVLGEKLGSGSFGVVKRGEWHTPTGRVLPVAVKSLRNSLARQTDTLTDFLQEVTTMQSLDHPNIIRLYGVVLTQPLKMVTELAPLGSLYDTLRARQYEYPLARLWLLATQIAAGMEYLEGRRFIHRDLAARNVLLAAREVAKIGDFGLMRGLTQETDHYVMTAHRRIPFAWCAPESLRVGSFSHSSDVWMFGVTLWEMFTYCEEPWLGLSGRQILWRVEREGERLERPPDCPQELYAVIRKCWACSPTERPNFSQLTTLVAEARPMEVQATRDFAETRKLALLPNDMVTVIDHGLELCEWKGQNQRTLAVGWFPASLSIPTLPALSAVGPSSAPAQTQAPAPAPVPASALISAPLKGSLQHKGHGDVHPDRSWGTPERLDDAGNWRTSIASREKEGSNLQKMAGMSRSLESVLGGPQGQPLNGSPALARPDPQGRPPAGVVGMAARSMVVQQDTRRFSEASIPAAPPRPPPPTFRRPKPQGMGRDRRPTVHGAPSGPPWIPGPQPPPLPLGPPQMQPPLPPQQGGVVGSNLVRMGQLARSSPMLDGPADGKPRELEGERVREREKNIYSSGQQARDAMAAQVMDAVHGVTIEEVHSALRRNDGNAIRAEQQLKWERLYSLSLCSKEDCTRILSKYQWNLQLASRYLIRLTREDRCTGPGDRERERP</sequence>
<dbReference type="EMBL" id="JAOPHQ010004648">
    <property type="protein sequence ID" value="KAK0138363.1"/>
    <property type="molecule type" value="Genomic_DNA"/>
</dbReference>
<evidence type="ECO:0000256" key="6">
    <source>
        <dbReference type="ARBA" id="ARBA00022679"/>
    </source>
</evidence>
<feature type="binding site" evidence="17">
    <location>
        <position position="143"/>
    </location>
    <ligand>
        <name>ATP</name>
        <dbReference type="ChEBI" id="CHEBI:30616"/>
    </ligand>
</feature>
<evidence type="ECO:0000256" key="17">
    <source>
        <dbReference type="PROSITE-ProRule" id="PRU10141"/>
    </source>
</evidence>
<keyword evidence="9 17" id="KW-0547">Nucleotide-binding</keyword>
<dbReference type="InterPro" id="IPR037085">
    <property type="entry name" value="Cdc42-bd-like_dom_sf"/>
</dbReference>
<keyword evidence="7" id="KW-0449">Lipoprotein</keyword>
<dbReference type="SMART" id="SM00219">
    <property type="entry name" value="TyrKc"/>
    <property type="match status" value="1"/>
</dbReference>
<organism evidence="20 21">
    <name type="scientific">Merluccius polli</name>
    <name type="common">Benguela hake</name>
    <name type="synonym">Merluccius cadenati</name>
    <dbReference type="NCBI Taxonomy" id="89951"/>
    <lineage>
        <taxon>Eukaryota</taxon>
        <taxon>Metazoa</taxon>
        <taxon>Chordata</taxon>
        <taxon>Craniata</taxon>
        <taxon>Vertebrata</taxon>
        <taxon>Euteleostomi</taxon>
        <taxon>Actinopterygii</taxon>
        <taxon>Neopterygii</taxon>
        <taxon>Teleostei</taxon>
        <taxon>Neoteleostei</taxon>
        <taxon>Acanthomorphata</taxon>
        <taxon>Zeiogadaria</taxon>
        <taxon>Gadariae</taxon>
        <taxon>Gadiformes</taxon>
        <taxon>Gadoidei</taxon>
        <taxon>Merlucciidae</taxon>
        <taxon>Merluccius</taxon>
    </lineage>
</organism>
<keyword evidence="5" id="KW-0723">Serine/threonine-protein kinase</keyword>
<dbReference type="Pfam" id="PF07714">
    <property type="entry name" value="PK_Tyr_Ser-Thr"/>
    <property type="match status" value="1"/>
</dbReference>
<keyword evidence="12" id="KW-0460">Magnesium</keyword>
<dbReference type="GO" id="GO:0004713">
    <property type="term" value="F:protein tyrosine kinase activity"/>
    <property type="evidence" value="ECO:0007669"/>
    <property type="project" value="UniProtKB-KW"/>
</dbReference>
<comment type="caution">
    <text evidence="20">The sequence shown here is derived from an EMBL/GenBank/DDBJ whole genome shotgun (WGS) entry which is preliminary data.</text>
</comment>
<dbReference type="PROSITE" id="PS00107">
    <property type="entry name" value="PROTEIN_KINASE_ATP"/>
    <property type="match status" value="1"/>
</dbReference>
<feature type="region of interest" description="Disordered" evidence="18">
    <location>
        <begin position="562"/>
        <end position="627"/>
    </location>
</feature>
<dbReference type="InterPro" id="IPR020635">
    <property type="entry name" value="Tyr_kinase_cat_dom"/>
</dbReference>
<dbReference type="Gene3D" id="3.30.200.20">
    <property type="entry name" value="Phosphorylase Kinase, domain 1"/>
    <property type="match status" value="1"/>
</dbReference>
<dbReference type="GO" id="GO:0046872">
    <property type="term" value="F:metal ion binding"/>
    <property type="evidence" value="ECO:0007669"/>
    <property type="project" value="UniProtKB-KW"/>
</dbReference>
<dbReference type="InterPro" id="IPR015116">
    <property type="entry name" value="Cdc42-bd-like"/>
</dbReference>
<dbReference type="InterPro" id="IPR050198">
    <property type="entry name" value="Non-receptor_tyrosine_kinases"/>
</dbReference>
<keyword evidence="6" id="KW-0808">Transferase</keyword>
<dbReference type="Gene3D" id="1.10.510.10">
    <property type="entry name" value="Transferase(Phosphotransferase) domain 1"/>
    <property type="match status" value="1"/>
</dbReference>
<evidence type="ECO:0000256" key="11">
    <source>
        <dbReference type="ARBA" id="ARBA00022840"/>
    </source>
</evidence>
<keyword evidence="21" id="KW-1185">Reference proteome</keyword>
<protein>
    <submittedName>
        <fullName evidence="20">Activated CDC42 kinase 1</fullName>
    </submittedName>
</protein>
<keyword evidence="4" id="KW-0963">Cytoplasm</keyword>
<keyword evidence="8" id="KW-0479">Metal-binding</keyword>
<evidence type="ECO:0000256" key="18">
    <source>
        <dbReference type="SAM" id="MobiDB-lite"/>
    </source>
</evidence>
<keyword evidence="3" id="KW-0728">SH3 domain</keyword>
<evidence type="ECO:0000256" key="7">
    <source>
        <dbReference type="ARBA" id="ARBA00022707"/>
    </source>
</evidence>
<dbReference type="PRINTS" id="PR00109">
    <property type="entry name" value="TYRKINASE"/>
</dbReference>
<keyword evidence="14" id="KW-0968">Cytoplasmic vesicle</keyword>